<dbReference type="Gene3D" id="2.40.128.590">
    <property type="entry name" value="CpcT/CpeT domain"/>
    <property type="match status" value="1"/>
</dbReference>
<dbReference type="Proteomes" id="UP000016057">
    <property type="component" value="Unassembled WGS sequence"/>
</dbReference>
<gene>
    <name evidence="1" type="ORF">C683_0209</name>
</gene>
<reference evidence="1 2" key="1">
    <citation type="journal article" date="2013" name="Genome Announc.">
        <title>Draft Genome Sequence of Catellicoccus marimammalium, a Novel Species Commonly Found in Gull Feces.</title>
        <authorList>
            <person name="Weigand M.R."/>
            <person name="Ryu H."/>
            <person name="Bozcek L."/>
            <person name="Konstantinidis K.T."/>
            <person name="Santo Domingo J.W."/>
        </authorList>
    </citation>
    <scope>NUCLEOTIDE SEQUENCE [LARGE SCALE GENOMIC DNA]</scope>
    <source>
        <strain evidence="1 2">M35/04/3</strain>
    </source>
</reference>
<comment type="caution">
    <text evidence="1">The sequence shown here is derived from an EMBL/GenBank/DDBJ whole genome shotgun (WGS) entry which is preliminary data.</text>
</comment>
<keyword evidence="2" id="KW-1185">Reference proteome</keyword>
<sequence>MDTWKEFLSYLVGNFDNRQQWEEKKSEDFPFAKHKNTLVTDKIQQLPEEKMAFLLEENTYLLQGKNKTSAHLFQFMPISENKIKMYSYRLPKGTDGKVIKTVATFPTINYCELQKSSQFEEAIFERTDEGHWTTHSVSQTGKDRYFVLNECFTPNQLQVDEKIYAHEKLIFGFSEPILYDRQI</sequence>
<dbReference type="EMBL" id="AMYT01000008">
    <property type="protein sequence ID" value="EKU27744.1"/>
    <property type="molecule type" value="Genomic_DNA"/>
</dbReference>
<dbReference type="AlphaFoldDB" id="K8Z9L9"/>
<organism evidence="1 2">
    <name type="scientific">Catellicoccus marimammalium M35/04/3</name>
    <dbReference type="NCBI Taxonomy" id="1234409"/>
    <lineage>
        <taxon>Bacteria</taxon>
        <taxon>Bacillati</taxon>
        <taxon>Bacillota</taxon>
        <taxon>Bacilli</taxon>
        <taxon>Lactobacillales</taxon>
        <taxon>Enterococcaceae</taxon>
        <taxon>Catellicoccus</taxon>
    </lineage>
</organism>
<proteinExistence type="predicted"/>
<dbReference type="eggNOG" id="ENOG502ZBSM">
    <property type="taxonomic scope" value="Bacteria"/>
</dbReference>
<protein>
    <submittedName>
        <fullName evidence="1">Uncharacterized protein</fullName>
    </submittedName>
</protein>
<dbReference type="OrthoDB" id="3196946at2"/>
<accession>K8Z9L9</accession>
<evidence type="ECO:0000313" key="1">
    <source>
        <dbReference type="EMBL" id="EKU27744.1"/>
    </source>
</evidence>
<dbReference type="InterPro" id="IPR038672">
    <property type="entry name" value="CpcT/CpeT_sf"/>
</dbReference>
<dbReference type="RefSeq" id="WP_009488483.1">
    <property type="nucleotide sequence ID" value="NZ_AMYT01000008.1"/>
</dbReference>
<name>K8Z9L9_9ENTE</name>
<evidence type="ECO:0000313" key="2">
    <source>
        <dbReference type="Proteomes" id="UP000016057"/>
    </source>
</evidence>